<dbReference type="PANTHER" id="PTHR24104">
    <property type="entry name" value="E3 UBIQUITIN-PROTEIN LIGASE NHLRC1-RELATED"/>
    <property type="match status" value="1"/>
</dbReference>
<dbReference type="SUPFAM" id="SSF69322">
    <property type="entry name" value="Tricorn protease domain 2"/>
    <property type="match status" value="1"/>
</dbReference>
<dbReference type="Proteomes" id="UP000823123">
    <property type="component" value="Unassembled WGS sequence"/>
</dbReference>
<comment type="caution">
    <text evidence="1">The sequence shown here is derived from an EMBL/GenBank/DDBJ whole genome shotgun (WGS) entry which is preliminary data.</text>
</comment>
<evidence type="ECO:0000313" key="1">
    <source>
        <dbReference type="EMBL" id="MBK1468068.1"/>
    </source>
</evidence>
<accession>A0ABS1C7K4</accession>
<dbReference type="InterPro" id="IPR011042">
    <property type="entry name" value="6-blade_b-propeller_TolB-like"/>
</dbReference>
<dbReference type="InterPro" id="IPR050952">
    <property type="entry name" value="TRIM-NHL_E3_ligases"/>
</dbReference>
<name>A0ABS1C7K4_9FIRM</name>
<keyword evidence="2" id="KW-1185">Reference proteome</keyword>
<proteinExistence type="predicted"/>
<evidence type="ECO:0000313" key="2">
    <source>
        <dbReference type="Proteomes" id="UP000823123"/>
    </source>
</evidence>
<dbReference type="Gene3D" id="2.120.10.30">
    <property type="entry name" value="TolB, C-terminal domain"/>
    <property type="match status" value="2"/>
</dbReference>
<reference evidence="1 2" key="1">
    <citation type="submission" date="2020-09" db="EMBL/GenBank/DDBJ databases">
        <title>Parvimonas S3374 sp. nov.</title>
        <authorList>
            <person name="Buhl M."/>
        </authorList>
    </citation>
    <scope>NUCLEOTIDE SEQUENCE [LARGE SCALE GENOMIC DNA]</scope>
    <source>
        <strain evidence="1 2">S3374</strain>
    </source>
</reference>
<sequence length="558" mass="65542">MKEEDIGIKYCRNFIENKNNYIKYLGVSEKGQYIFIEENKYVYKIDYDYNLDIVEIKKIKIDNQVDYYVESKNGAYYYSKRDNSIYKYEEQLKKRCLRKSFYSLESDEKLIHLKVVNNNIIFSTTKLRLVFLSLETFNVDKIIYLDKNFFIEPFWFEILDERILIVDASANCVHEISFSGEILWTYGKYDDPGYENNRLFIPVSAMKYKNEYIISEQRGHRIISVSKNKEILKIYGNTSKVGNLKYGFWAPSIMGYYGDKILIAQCKGSNLNIILLNTKTGKTKSVYGNSIIESSIFNFPRVIAWSKKYKLLAIADSGNNEIKIMKNNKVLTVLTKFNGKGLQFPRYVSWNEEKLLITDSKNRRLIYYDYQLKEYIEFSSELFNNNFDKKDWLQSAILKDNYLLVSSSNKFVVYSIENYNLIFDSSLVNYKFKDIHSVSFSSLTKFLVADTGNNSVVEVNIDKSFKVIKNVNLNGHHIKLKKPRYFCKEFNKYLIVDSGNSKIYIIDNINDMNVLSCIGEKRGLGYKRFSLPRCACFKDDKNIFISDTDNHRIVLRNI</sequence>
<dbReference type="PANTHER" id="PTHR24104:SF25">
    <property type="entry name" value="PROTEIN LIN-41"/>
    <property type="match status" value="1"/>
</dbReference>
<protein>
    <recommendedName>
        <fullName evidence="3">NHL repeat protein</fullName>
    </recommendedName>
</protein>
<dbReference type="EMBL" id="JACVDA010000004">
    <property type="protein sequence ID" value="MBK1468068.1"/>
    <property type="molecule type" value="Genomic_DNA"/>
</dbReference>
<dbReference type="SUPFAM" id="SSF50969">
    <property type="entry name" value="YVTN repeat-like/Quinoprotein amine dehydrogenase"/>
    <property type="match status" value="1"/>
</dbReference>
<organism evidence="1 2">
    <name type="scientific">Parvimonas parva</name>
    <dbReference type="NCBI Taxonomy" id="2769485"/>
    <lineage>
        <taxon>Bacteria</taxon>
        <taxon>Bacillati</taxon>
        <taxon>Bacillota</taxon>
        <taxon>Tissierellia</taxon>
        <taxon>Tissierellales</taxon>
        <taxon>Peptoniphilaceae</taxon>
        <taxon>Parvimonas</taxon>
    </lineage>
</organism>
<dbReference type="InterPro" id="IPR011044">
    <property type="entry name" value="Quino_amine_DH_bsu"/>
</dbReference>
<dbReference type="RefSeq" id="WP_201275126.1">
    <property type="nucleotide sequence ID" value="NZ_JACVDA010000004.1"/>
</dbReference>
<gene>
    <name evidence="1" type="ORF">IBJ83_01890</name>
</gene>
<evidence type="ECO:0008006" key="3">
    <source>
        <dbReference type="Google" id="ProtNLM"/>
    </source>
</evidence>